<protein>
    <submittedName>
        <fullName evidence="2">Uncharacterized protein</fullName>
    </submittedName>
</protein>
<dbReference type="EMBL" id="CP119898">
    <property type="protein sequence ID" value="WFD28754.1"/>
    <property type="molecule type" value="Genomic_DNA"/>
</dbReference>
<feature type="region of interest" description="Disordered" evidence="1">
    <location>
        <begin position="1"/>
        <end position="109"/>
    </location>
</feature>
<evidence type="ECO:0000313" key="2">
    <source>
        <dbReference type="EMBL" id="WFD28754.1"/>
    </source>
</evidence>
<name>A0AAF0EPW9_9BASI</name>
<gene>
    <name evidence="2" type="ORF">MNAN1_003768</name>
</gene>
<dbReference type="AlphaFoldDB" id="A0AAF0EPW9"/>
<feature type="compositionally biased region" description="Polar residues" evidence="1">
    <location>
        <begin position="28"/>
        <end position="41"/>
    </location>
</feature>
<accession>A0AAF0EPW9</accession>
<dbReference type="Proteomes" id="UP001213623">
    <property type="component" value="Chromosome 7"/>
</dbReference>
<keyword evidence="3" id="KW-1185">Reference proteome</keyword>
<evidence type="ECO:0000313" key="3">
    <source>
        <dbReference type="Proteomes" id="UP001213623"/>
    </source>
</evidence>
<organism evidence="2 3">
    <name type="scientific">Malassezia nana</name>
    <dbReference type="NCBI Taxonomy" id="180528"/>
    <lineage>
        <taxon>Eukaryota</taxon>
        <taxon>Fungi</taxon>
        <taxon>Dikarya</taxon>
        <taxon>Basidiomycota</taxon>
        <taxon>Ustilaginomycotina</taxon>
        <taxon>Malasseziomycetes</taxon>
        <taxon>Malasseziales</taxon>
        <taxon>Malasseziaceae</taxon>
        <taxon>Malassezia</taxon>
    </lineage>
</organism>
<feature type="compositionally biased region" description="Polar residues" evidence="1">
    <location>
        <begin position="1"/>
        <end position="10"/>
    </location>
</feature>
<reference evidence="2" key="1">
    <citation type="submission" date="2023-03" db="EMBL/GenBank/DDBJ databases">
        <title>Mating type loci evolution in Malassezia.</title>
        <authorList>
            <person name="Coelho M.A."/>
        </authorList>
    </citation>
    <scope>NUCLEOTIDE SEQUENCE</scope>
    <source>
        <strain evidence="2">CBS 9557</strain>
    </source>
</reference>
<evidence type="ECO:0000256" key="1">
    <source>
        <dbReference type="SAM" id="MobiDB-lite"/>
    </source>
</evidence>
<proteinExistence type="predicted"/>
<feature type="region of interest" description="Disordered" evidence="1">
    <location>
        <begin position="183"/>
        <end position="213"/>
    </location>
</feature>
<sequence>MLHSRALTQENDLDALSPMRTPGARYIQSFSPKKTGSSRTSPFKRGDRGKSAIGGSHTVRSAFGDKTNQSPAKPSARSVSPVKAPAPKLAPPSPWTASAAPRTLSDDELYPPVGARPALLPARGTLVDALTLDMPYDFSPALEGLPRASQAAAMLAGAPLLGPSRSAAPVPVLVDASDLCTTPPARAAPAPRRAPPAGRPGVRPRAVPRPRPDVLARQADTLARSGVVDQFFPL</sequence>